<evidence type="ECO:0000256" key="1">
    <source>
        <dbReference type="ARBA" id="ARBA00004141"/>
    </source>
</evidence>
<feature type="transmembrane region" description="Helical" evidence="6">
    <location>
        <begin position="12"/>
        <end position="35"/>
    </location>
</feature>
<dbReference type="GO" id="GO:0016020">
    <property type="term" value="C:membrane"/>
    <property type="evidence" value="ECO:0007669"/>
    <property type="project" value="UniProtKB-SubCell"/>
</dbReference>
<dbReference type="InterPro" id="IPR051475">
    <property type="entry name" value="Diverse_Ion_Transporter"/>
</dbReference>
<dbReference type="InterPro" id="IPR004680">
    <property type="entry name" value="Cit_transptr-like_dom"/>
</dbReference>
<keyword evidence="4 6" id="KW-1133">Transmembrane helix</keyword>
<keyword evidence="3 6" id="KW-0812">Transmembrane</keyword>
<evidence type="ECO:0000256" key="6">
    <source>
        <dbReference type="SAM" id="Phobius"/>
    </source>
</evidence>
<feature type="transmembrane region" description="Helical" evidence="6">
    <location>
        <begin position="47"/>
        <end position="70"/>
    </location>
</feature>
<dbReference type="GO" id="GO:0055085">
    <property type="term" value="P:transmembrane transport"/>
    <property type="evidence" value="ECO:0007669"/>
    <property type="project" value="InterPro"/>
</dbReference>
<evidence type="ECO:0000256" key="5">
    <source>
        <dbReference type="ARBA" id="ARBA00023136"/>
    </source>
</evidence>
<name>A0A382LSY4_9ZZZZ</name>
<feature type="transmembrane region" description="Helical" evidence="6">
    <location>
        <begin position="203"/>
        <end position="228"/>
    </location>
</feature>
<reference evidence="8" key="1">
    <citation type="submission" date="2018-05" db="EMBL/GenBank/DDBJ databases">
        <authorList>
            <person name="Lanie J.A."/>
            <person name="Ng W.-L."/>
            <person name="Kazmierczak K.M."/>
            <person name="Andrzejewski T.M."/>
            <person name="Davidsen T.M."/>
            <person name="Wayne K.J."/>
            <person name="Tettelin H."/>
            <person name="Glass J.I."/>
            <person name="Rusch D."/>
            <person name="Podicherti R."/>
            <person name="Tsui H.-C.T."/>
            <person name="Winkler M.E."/>
        </authorList>
    </citation>
    <scope>NUCLEOTIDE SEQUENCE</scope>
</reference>
<proteinExistence type="predicted"/>
<evidence type="ECO:0000256" key="3">
    <source>
        <dbReference type="ARBA" id="ARBA00022692"/>
    </source>
</evidence>
<sequence>MEFMILAAAGHVVPVVAPWITYLFTSLLVAMVLCLALEEKIHAQKSVIVGVTAVIALLLGAFTGILPFGAVHLPNGHEIKLPVFIPGIEWGVITIILGSSLFVDVTSKSGLFTYIAIRLTKASRGDPRRLLWFYGVMTVVFSAVLNNVTAMIIVGSLSAVSLGKLGQRDKLLSFLLVEGLLTNIGGLLTLISSVPNIIVGTTAGIGFVTFFIKAAPYVVVATAATIVMGAKVFGIEPLRTDEERAVALGQVSSFDERDGIESMGFFWFGAAMLVLF</sequence>
<keyword evidence="2" id="KW-0813">Transport</keyword>
<accession>A0A382LSY4</accession>
<dbReference type="AlphaFoldDB" id="A0A382LSY4"/>
<dbReference type="EMBL" id="UINC01088090">
    <property type="protein sequence ID" value="SVC38021.1"/>
    <property type="molecule type" value="Genomic_DNA"/>
</dbReference>
<feature type="transmembrane region" description="Helical" evidence="6">
    <location>
        <begin position="171"/>
        <end position="191"/>
    </location>
</feature>
<comment type="subcellular location">
    <subcellularLocation>
        <location evidence="1">Membrane</location>
        <topology evidence="1">Multi-pass membrane protein</topology>
    </subcellularLocation>
</comment>
<feature type="transmembrane region" description="Helical" evidence="6">
    <location>
        <begin position="90"/>
        <end position="119"/>
    </location>
</feature>
<keyword evidence="5 6" id="KW-0472">Membrane</keyword>
<dbReference type="PANTHER" id="PTHR43568">
    <property type="entry name" value="P PROTEIN"/>
    <property type="match status" value="1"/>
</dbReference>
<dbReference type="Pfam" id="PF03600">
    <property type="entry name" value="CitMHS"/>
    <property type="match status" value="1"/>
</dbReference>
<dbReference type="PANTHER" id="PTHR43568:SF1">
    <property type="entry name" value="P PROTEIN"/>
    <property type="match status" value="1"/>
</dbReference>
<gene>
    <name evidence="8" type="ORF">METZ01_LOCUS290875</name>
</gene>
<evidence type="ECO:0000259" key="7">
    <source>
        <dbReference type="Pfam" id="PF03600"/>
    </source>
</evidence>
<feature type="transmembrane region" description="Helical" evidence="6">
    <location>
        <begin position="131"/>
        <end position="159"/>
    </location>
</feature>
<protein>
    <recommendedName>
        <fullName evidence="7">Citrate transporter-like domain-containing protein</fullName>
    </recommendedName>
</protein>
<evidence type="ECO:0000256" key="4">
    <source>
        <dbReference type="ARBA" id="ARBA00022989"/>
    </source>
</evidence>
<evidence type="ECO:0000256" key="2">
    <source>
        <dbReference type="ARBA" id="ARBA00022448"/>
    </source>
</evidence>
<organism evidence="8">
    <name type="scientific">marine metagenome</name>
    <dbReference type="NCBI Taxonomy" id="408172"/>
    <lineage>
        <taxon>unclassified sequences</taxon>
        <taxon>metagenomes</taxon>
        <taxon>ecological metagenomes</taxon>
    </lineage>
</organism>
<feature type="non-terminal residue" evidence="8">
    <location>
        <position position="276"/>
    </location>
</feature>
<feature type="domain" description="Citrate transporter-like" evidence="7">
    <location>
        <begin position="51"/>
        <end position="275"/>
    </location>
</feature>
<evidence type="ECO:0000313" key="8">
    <source>
        <dbReference type="EMBL" id="SVC38021.1"/>
    </source>
</evidence>